<evidence type="ECO:0000256" key="1">
    <source>
        <dbReference type="SAM" id="Phobius"/>
    </source>
</evidence>
<feature type="signal peptide" evidence="2">
    <location>
        <begin position="1"/>
        <end position="28"/>
    </location>
</feature>
<proteinExistence type="predicted"/>
<sequence>MAVPEGSFATAFVALVFTMIALPAAVEAQPFPAATLTSDGLLFLALSLAISLSFFLHV</sequence>
<gene>
    <name evidence="3" type="ORF">ES288_D09G224500v1</name>
</gene>
<evidence type="ECO:0000313" key="3">
    <source>
        <dbReference type="EMBL" id="TYG54853.1"/>
    </source>
</evidence>
<dbReference type="EMBL" id="CM017709">
    <property type="protein sequence ID" value="TYG54853.1"/>
    <property type="molecule type" value="Genomic_DNA"/>
</dbReference>
<name>A0A5D2BFI1_GOSDA</name>
<accession>A0A5D2BFI1</accession>
<feature type="chain" id="PRO_5022834949" evidence="2">
    <location>
        <begin position="29"/>
        <end position="58"/>
    </location>
</feature>
<feature type="transmembrane region" description="Helical" evidence="1">
    <location>
        <begin position="38"/>
        <end position="56"/>
    </location>
</feature>
<protein>
    <submittedName>
        <fullName evidence="3">Uncharacterized protein</fullName>
    </submittedName>
</protein>
<evidence type="ECO:0000256" key="2">
    <source>
        <dbReference type="SAM" id="SignalP"/>
    </source>
</evidence>
<keyword evidence="1" id="KW-0812">Transmembrane</keyword>
<keyword evidence="2" id="KW-0732">Signal</keyword>
<keyword evidence="1" id="KW-0472">Membrane</keyword>
<dbReference type="Proteomes" id="UP000323506">
    <property type="component" value="Chromosome D09"/>
</dbReference>
<keyword evidence="4" id="KW-1185">Reference proteome</keyword>
<dbReference type="AlphaFoldDB" id="A0A5D2BFI1"/>
<reference evidence="3 4" key="1">
    <citation type="submission" date="2019-06" db="EMBL/GenBank/DDBJ databases">
        <title>WGS assembly of Gossypium darwinii.</title>
        <authorList>
            <person name="Chen Z.J."/>
            <person name="Sreedasyam A."/>
            <person name="Ando A."/>
            <person name="Song Q."/>
            <person name="De L."/>
            <person name="Hulse-Kemp A."/>
            <person name="Ding M."/>
            <person name="Ye W."/>
            <person name="Kirkbride R."/>
            <person name="Jenkins J."/>
            <person name="Plott C."/>
            <person name="Lovell J."/>
            <person name="Lin Y.-M."/>
            <person name="Vaughn R."/>
            <person name="Liu B."/>
            <person name="Li W."/>
            <person name="Simpson S."/>
            <person name="Scheffler B."/>
            <person name="Saski C."/>
            <person name="Grover C."/>
            <person name="Hu G."/>
            <person name="Conover J."/>
            <person name="Carlson J."/>
            <person name="Shu S."/>
            <person name="Boston L."/>
            <person name="Williams M."/>
            <person name="Peterson D."/>
            <person name="Mcgee K."/>
            <person name="Jones D."/>
            <person name="Wendel J."/>
            <person name="Stelly D."/>
            <person name="Grimwood J."/>
            <person name="Schmutz J."/>
        </authorList>
    </citation>
    <scope>NUCLEOTIDE SEQUENCE [LARGE SCALE GENOMIC DNA]</scope>
    <source>
        <strain evidence="3">1808015.09</strain>
    </source>
</reference>
<keyword evidence="1" id="KW-1133">Transmembrane helix</keyword>
<evidence type="ECO:0000313" key="4">
    <source>
        <dbReference type="Proteomes" id="UP000323506"/>
    </source>
</evidence>
<organism evidence="3 4">
    <name type="scientific">Gossypium darwinii</name>
    <name type="common">Darwin's cotton</name>
    <name type="synonym">Gossypium barbadense var. darwinii</name>
    <dbReference type="NCBI Taxonomy" id="34276"/>
    <lineage>
        <taxon>Eukaryota</taxon>
        <taxon>Viridiplantae</taxon>
        <taxon>Streptophyta</taxon>
        <taxon>Embryophyta</taxon>
        <taxon>Tracheophyta</taxon>
        <taxon>Spermatophyta</taxon>
        <taxon>Magnoliopsida</taxon>
        <taxon>eudicotyledons</taxon>
        <taxon>Gunneridae</taxon>
        <taxon>Pentapetalae</taxon>
        <taxon>rosids</taxon>
        <taxon>malvids</taxon>
        <taxon>Malvales</taxon>
        <taxon>Malvaceae</taxon>
        <taxon>Malvoideae</taxon>
        <taxon>Gossypium</taxon>
    </lineage>
</organism>